<dbReference type="STRING" id="1802200.A2812_00990"/>
<evidence type="ECO:0000256" key="4">
    <source>
        <dbReference type="ARBA" id="ARBA00022980"/>
    </source>
</evidence>
<dbReference type="HAMAP" id="MF_01337_B">
    <property type="entry name" value="Ribosomal_uL18_B"/>
    <property type="match status" value="1"/>
</dbReference>
<dbReference type="Pfam" id="PF00861">
    <property type="entry name" value="Ribosomal_L18p"/>
    <property type="match status" value="1"/>
</dbReference>
<organism evidence="8 9">
    <name type="scientific">Candidatus Staskawiczbacteria bacterium RIFCSPHIGHO2_01_FULL_36_16</name>
    <dbReference type="NCBI Taxonomy" id="1802200"/>
    <lineage>
        <taxon>Bacteria</taxon>
        <taxon>Candidatus Staskawicziibacteriota</taxon>
    </lineage>
</organism>
<evidence type="ECO:0000313" key="9">
    <source>
        <dbReference type="Proteomes" id="UP000177190"/>
    </source>
</evidence>
<dbReference type="PANTHER" id="PTHR12899">
    <property type="entry name" value="39S RIBOSOMAL PROTEIN L18, MITOCHONDRIAL"/>
    <property type="match status" value="1"/>
</dbReference>
<name>A0A1G2HTC6_9BACT</name>
<accession>A0A1G2HTC6</accession>
<dbReference type="Gene3D" id="3.30.420.100">
    <property type="match status" value="1"/>
</dbReference>
<dbReference type="SUPFAM" id="SSF53137">
    <property type="entry name" value="Translational machinery components"/>
    <property type="match status" value="1"/>
</dbReference>
<dbReference type="GO" id="GO:0008097">
    <property type="term" value="F:5S rRNA binding"/>
    <property type="evidence" value="ECO:0007669"/>
    <property type="project" value="TreeGrafter"/>
</dbReference>
<comment type="similarity">
    <text evidence="1 7">Belongs to the universal ribosomal protein uL18 family.</text>
</comment>
<comment type="function">
    <text evidence="7">This is one of the proteins that bind and probably mediate the attachment of the 5S RNA into the large ribosomal subunit, where it forms part of the central protuberance.</text>
</comment>
<evidence type="ECO:0000256" key="6">
    <source>
        <dbReference type="ARBA" id="ARBA00035197"/>
    </source>
</evidence>
<evidence type="ECO:0000256" key="2">
    <source>
        <dbReference type="ARBA" id="ARBA00022730"/>
    </source>
</evidence>
<evidence type="ECO:0000256" key="7">
    <source>
        <dbReference type="HAMAP-Rule" id="MF_01337"/>
    </source>
</evidence>
<protein>
    <recommendedName>
        <fullName evidence="6 7">Large ribosomal subunit protein uL18</fullName>
    </recommendedName>
</protein>
<dbReference type="GO" id="GO:0003735">
    <property type="term" value="F:structural constituent of ribosome"/>
    <property type="evidence" value="ECO:0007669"/>
    <property type="project" value="InterPro"/>
</dbReference>
<dbReference type="EMBL" id="MHOM01000001">
    <property type="protein sequence ID" value="OGZ65685.1"/>
    <property type="molecule type" value="Genomic_DNA"/>
</dbReference>
<comment type="subunit">
    <text evidence="7">Part of the 50S ribosomal subunit; part of the 5S rRNA/L5/L18/L25 subcomplex. Contacts the 5S and 23S rRNAs.</text>
</comment>
<dbReference type="CDD" id="cd00432">
    <property type="entry name" value="Ribosomal_L18_L5e"/>
    <property type="match status" value="1"/>
</dbReference>
<sequence>MSDKQIKRQRRHRKIRVNIQGTAKRPRLCVFRSQSHIYAQLIDDDNAKVLVSVSDIDINSGKKSAKSEKAKEVGKLIAKKALEKKIDKVVFDRAGFVFHGRIKALADGAREAGLKF</sequence>
<evidence type="ECO:0000256" key="3">
    <source>
        <dbReference type="ARBA" id="ARBA00022884"/>
    </source>
</evidence>
<keyword evidence="5 7" id="KW-0687">Ribonucleoprotein</keyword>
<dbReference type="PANTHER" id="PTHR12899:SF3">
    <property type="entry name" value="LARGE RIBOSOMAL SUBUNIT PROTEIN UL18M"/>
    <property type="match status" value="1"/>
</dbReference>
<dbReference type="InterPro" id="IPR004389">
    <property type="entry name" value="Ribosomal_uL18_bac-type"/>
</dbReference>
<dbReference type="InterPro" id="IPR057268">
    <property type="entry name" value="Ribosomal_L18"/>
</dbReference>
<dbReference type="FunFam" id="3.30.420.100:FF:000001">
    <property type="entry name" value="50S ribosomal protein L18"/>
    <property type="match status" value="1"/>
</dbReference>
<keyword evidence="2 7" id="KW-0699">rRNA-binding</keyword>
<proteinExistence type="inferred from homology"/>
<dbReference type="NCBIfam" id="TIGR00060">
    <property type="entry name" value="L18_bact"/>
    <property type="match status" value="1"/>
</dbReference>
<dbReference type="GO" id="GO:0022625">
    <property type="term" value="C:cytosolic large ribosomal subunit"/>
    <property type="evidence" value="ECO:0007669"/>
    <property type="project" value="TreeGrafter"/>
</dbReference>
<reference evidence="8 9" key="1">
    <citation type="journal article" date="2016" name="Nat. Commun.">
        <title>Thousands of microbial genomes shed light on interconnected biogeochemical processes in an aquifer system.</title>
        <authorList>
            <person name="Anantharaman K."/>
            <person name="Brown C.T."/>
            <person name="Hug L.A."/>
            <person name="Sharon I."/>
            <person name="Castelle C.J."/>
            <person name="Probst A.J."/>
            <person name="Thomas B.C."/>
            <person name="Singh A."/>
            <person name="Wilkins M.J."/>
            <person name="Karaoz U."/>
            <person name="Brodie E.L."/>
            <person name="Williams K.H."/>
            <person name="Hubbard S.S."/>
            <person name="Banfield J.F."/>
        </authorList>
    </citation>
    <scope>NUCLEOTIDE SEQUENCE [LARGE SCALE GENOMIC DNA]</scope>
</reference>
<dbReference type="GO" id="GO:0006412">
    <property type="term" value="P:translation"/>
    <property type="evidence" value="ECO:0007669"/>
    <property type="project" value="UniProtKB-UniRule"/>
</dbReference>
<comment type="caution">
    <text evidence="8">The sequence shown here is derived from an EMBL/GenBank/DDBJ whole genome shotgun (WGS) entry which is preliminary data.</text>
</comment>
<keyword evidence="4 7" id="KW-0689">Ribosomal protein</keyword>
<keyword evidence="3 7" id="KW-0694">RNA-binding</keyword>
<evidence type="ECO:0000256" key="1">
    <source>
        <dbReference type="ARBA" id="ARBA00007116"/>
    </source>
</evidence>
<dbReference type="InterPro" id="IPR005484">
    <property type="entry name" value="Ribosomal_uL18_bac/plant/anim"/>
</dbReference>
<evidence type="ECO:0000313" key="8">
    <source>
        <dbReference type="EMBL" id="OGZ65685.1"/>
    </source>
</evidence>
<evidence type="ECO:0000256" key="5">
    <source>
        <dbReference type="ARBA" id="ARBA00023274"/>
    </source>
</evidence>
<gene>
    <name evidence="7" type="primary">rplR</name>
    <name evidence="8" type="ORF">A2812_00990</name>
</gene>
<dbReference type="Proteomes" id="UP000177190">
    <property type="component" value="Unassembled WGS sequence"/>
</dbReference>
<dbReference type="AlphaFoldDB" id="A0A1G2HTC6"/>